<keyword evidence="3" id="KW-1185">Reference proteome</keyword>
<protein>
    <submittedName>
        <fullName evidence="2">Uncharacterized protein</fullName>
    </submittedName>
</protein>
<evidence type="ECO:0000256" key="1">
    <source>
        <dbReference type="SAM" id="MobiDB-lite"/>
    </source>
</evidence>
<dbReference type="Proteomes" id="UP000030104">
    <property type="component" value="Unassembled WGS sequence"/>
</dbReference>
<gene>
    <name evidence="2" type="ORF">PITC_017490</name>
</gene>
<accession>A0A0A2KMN5</accession>
<dbReference type="OrthoDB" id="4455194at2759"/>
<proteinExistence type="predicted"/>
<sequence length="565" mass="63646">MDILGALEALRNASDDLLYAHTKEAVSTIREIQFRLEKVVGLNGSRPTASSRCHFCRKQPLEPLIRQSDGSTSRSRKEPRSITSTAGEQQDRITILPRYPGLKGTVTGGRGTQRSSLLFVSLMKEVPWMWDYTQKKPNEAIRAYRKQERIDIRLRDIQRVDGTLNPTNEDRLFRGIAQRSLALQFSMFESQFPETRRSRREGLIPTFVKDCLRTPDQTFAKQCIQAGQKQLKTEKALRVALGQKDEPTAGTGVSALTALTITPFKNLRLGEIPSFIEQLFLDSAKIDLPLHLPATESWRSTKRPFQILEILKQFSNWLNKFQNYYDGEGINIRHPSNLQPMPSNPPLGKDMEDSSTIVSLAEDHSTAGSSPKPFSPSTHHTDCTSFLDDNGSEQAEDFAQSTTNISANENILTEHASSAPNMPTAGTMYTQWADTALENPPTRAFDSSPCSQQETGEACRKRRRTQVNTYLPQTLDSCLRRIAVNPSQPDDRPMNYAQPFEIDFFNQTVGDLGLQSDTGGYIHHSFEYPDSHLYELPAQGFQATTELALPFEEDYFSPIPEFRSL</sequence>
<feature type="region of interest" description="Disordered" evidence="1">
    <location>
        <begin position="361"/>
        <end position="390"/>
    </location>
</feature>
<dbReference type="HOGENOM" id="CLU_482412_0_0_1"/>
<organism evidence="2 3">
    <name type="scientific">Penicillium italicum</name>
    <name type="common">Blue mold</name>
    <dbReference type="NCBI Taxonomy" id="40296"/>
    <lineage>
        <taxon>Eukaryota</taxon>
        <taxon>Fungi</taxon>
        <taxon>Dikarya</taxon>
        <taxon>Ascomycota</taxon>
        <taxon>Pezizomycotina</taxon>
        <taxon>Eurotiomycetes</taxon>
        <taxon>Eurotiomycetidae</taxon>
        <taxon>Eurotiales</taxon>
        <taxon>Aspergillaceae</taxon>
        <taxon>Penicillium</taxon>
    </lineage>
</organism>
<dbReference type="EMBL" id="JQGA01001169">
    <property type="protein sequence ID" value="KGO69102.1"/>
    <property type="molecule type" value="Genomic_DNA"/>
</dbReference>
<comment type="caution">
    <text evidence="2">The sequence shown here is derived from an EMBL/GenBank/DDBJ whole genome shotgun (WGS) entry which is preliminary data.</text>
</comment>
<evidence type="ECO:0000313" key="2">
    <source>
        <dbReference type="EMBL" id="KGO69102.1"/>
    </source>
</evidence>
<reference evidence="2 3" key="1">
    <citation type="journal article" date="2015" name="Mol. Plant Microbe Interact.">
        <title>Genome, transcriptome, and functional analyses of Penicillium expansum provide new insights into secondary metabolism and pathogenicity.</title>
        <authorList>
            <person name="Ballester A.R."/>
            <person name="Marcet-Houben M."/>
            <person name="Levin E."/>
            <person name="Sela N."/>
            <person name="Selma-Lazaro C."/>
            <person name="Carmona L."/>
            <person name="Wisniewski M."/>
            <person name="Droby S."/>
            <person name="Gonzalez-Candelas L."/>
            <person name="Gabaldon T."/>
        </authorList>
    </citation>
    <scope>NUCLEOTIDE SEQUENCE [LARGE SCALE GENOMIC DNA]</scope>
    <source>
        <strain evidence="2 3">PHI-1</strain>
    </source>
</reference>
<name>A0A0A2KMN5_PENIT</name>
<evidence type="ECO:0000313" key="3">
    <source>
        <dbReference type="Proteomes" id="UP000030104"/>
    </source>
</evidence>
<dbReference type="AlphaFoldDB" id="A0A0A2KMN5"/>
<dbReference type="PhylomeDB" id="A0A0A2KMN5"/>
<feature type="region of interest" description="Disordered" evidence="1">
    <location>
        <begin position="64"/>
        <end position="90"/>
    </location>
</feature>
<feature type="region of interest" description="Disordered" evidence="1">
    <location>
        <begin position="334"/>
        <end position="353"/>
    </location>
</feature>